<dbReference type="SUPFAM" id="SSF54060">
    <property type="entry name" value="His-Me finger endonucleases"/>
    <property type="match status" value="1"/>
</dbReference>
<evidence type="ECO:0000313" key="2">
    <source>
        <dbReference type="EMBL" id="NOV98190.1"/>
    </source>
</evidence>
<accession>A0ABX2A660</accession>
<proteinExistence type="predicted"/>
<evidence type="ECO:0000313" key="3">
    <source>
        <dbReference type="Proteomes" id="UP000757540"/>
    </source>
</evidence>
<sequence>MTPDVRALSQRFWGRWAVMVIPGAPDACWPWEGRLDAKGYGFIKVNGKTTRVHRVAWLLANGSWPPPGMVVRHRCDNPPCCNPAHLQLGTVRENVADCIERDRRAHGESLRQAKLTEAGVRDIRRRAAAGEAHRAIAADYRVTRQAITLVVKRKNWRHVLDDLPAAHLAAMAKVEWPEVVPC</sequence>
<evidence type="ECO:0000259" key="1">
    <source>
        <dbReference type="Pfam" id="PF13392"/>
    </source>
</evidence>
<dbReference type="InterPro" id="IPR003615">
    <property type="entry name" value="HNH_nuc"/>
</dbReference>
<dbReference type="Pfam" id="PF13392">
    <property type="entry name" value="HNH_3"/>
    <property type="match status" value="1"/>
</dbReference>
<gene>
    <name evidence="2" type="ORF">HDG69_002775</name>
</gene>
<name>A0ABX2A660_9MICO</name>
<comment type="caution">
    <text evidence="2">The sequence shown here is derived from an EMBL/GenBank/DDBJ whole genome shotgun (WGS) entry which is preliminary data.</text>
</comment>
<dbReference type="InterPro" id="IPR044925">
    <property type="entry name" value="His-Me_finger_sf"/>
</dbReference>
<dbReference type="EMBL" id="JABEZU010000003">
    <property type="protein sequence ID" value="NOV98190.1"/>
    <property type="molecule type" value="Genomic_DNA"/>
</dbReference>
<organism evidence="2 3">
    <name type="scientific">Isoptericola halotolerans</name>
    <dbReference type="NCBI Taxonomy" id="300560"/>
    <lineage>
        <taxon>Bacteria</taxon>
        <taxon>Bacillati</taxon>
        <taxon>Actinomycetota</taxon>
        <taxon>Actinomycetes</taxon>
        <taxon>Micrococcales</taxon>
        <taxon>Promicromonosporaceae</taxon>
        <taxon>Isoptericola</taxon>
    </lineage>
</organism>
<feature type="domain" description="HNH nuclease" evidence="1">
    <location>
        <begin position="52"/>
        <end position="95"/>
    </location>
</feature>
<dbReference type="Proteomes" id="UP000757540">
    <property type="component" value="Unassembled WGS sequence"/>
</dbReference>
<reference evidence="2 3" key="1">
    <citation type="submission" date="2020-05" db="EMBL/GenBank/DDBJ databases">
        <title>Genomic Encyclopedia of Type Strains, Phase III (KMG-III): the genomes of soil and plant-associated and newly described type strains.</title>
        <authorList>
            <person name="Whitman W."/>
        </authorList>
    </citation>
    <scope>NUCLEOTIDE SEQUENCE [LARGE SCALE GENOMIC DNA]</scope>
    <source>
        <strain evidence="2 3">KCTC 19046</strain>
    </source>
</reference>
<keyword evidence="3" id="KW-1185">Reference proteome</keyword>
<protein>
    <recommendedName>
        <fullName evidence="1">HNH nuclease domain-containing protein</fullName>
    </recommendedName>
</protein>
<dbReference type="RefSeq" id="WP_171784403.1">
    <property type="nucleotide sequence ID" value="NZ_BAAAML010000012.1"/>
</dbReference>
<dbReference type="Gene3D" id="3.90.75.10">
    <property type="entry name" value="Homing Intron 3 (I-ppo) Encoded Endonuclease, Chain A"/>
    <property type="match status" value="1"/>
</dbReference>
<dbReference type="InterPro" id="IPR044930">
    <property type="entry name" value="Homing_endonuclease_His-Me"/>
</dbReference>